<dbReference type="Pfam" id="PF00455">
    <property type="entry name" value="DeoRC"/>
    <property type="match status" value="1"/>
</dbReference>
<dbReference type="GeneID" id="74988254"/>
<evidence type="ECO:0000313" key="6">
    <source>
        <dbReference type="Proteomes" id="UP000260773"/>
    </source>
</evidence>
<name>A0A3E2XJX0_9FIRM</name>
<accession>A0A3E2XJX0</accession>
<dbReference type="InterPro" id="IPR037171">
    <property type="entry name" value="NagB/RpiA_transferase-like"/>
</dbReference>
<dbReference type="SMART" id="SM01134">
    <property type="entry name" value="DeoRC"/>
    <property type="match status" value="1"/>
</dbReference>
<dbReference type="Pfam" id="PF08220">
    <property type="entry name" value="HTH_DeoR"/>
    <property type="match status" value="1"/>
</dbReference>
<keyword evidence="7" id="KW-1185">Reference proteome</keyword>
<reference evidence="6 7" key="1">
    <citation type="submission" date="2018-08" db="EMBL/GenBank/DDBJ databases">
        <title>A genome reference for cultivated species of the human gut microbiota.</title>
        <authorList>
            <person name="Zou Y."/>
            <person name="Xue W."/>
            <person name="Luo G."/>
        </authorList>
    </citation>
    <scope>NUCLEOTIDE SEQUENCE [LARGE SCALE GENOMIC DNA]</scope>
    <source>
        <strain evidence="4 6">AF45-17</strain>
        <strain evidence="5 7">AM28-39</strain>
    </source>
</reference>
<dbReference type="Proteomes" id="UP000260773">
    <property type="component" value="Unassembled WGS sequence"/>
</dbReference>
<sequence>MDAMEIRRNAIVELVNKYGTVSFSQIKEQFSNVSEMTLRTDLKALDEAKEIVRIHGGAKSVQLVIGTDDYLTRRAVRNIQAKQEIARKALKLIQPDTAIFMDSGSTTTELAKIFPDQSNLIYTTGLSCATELANLTKPVIMLPGGQLNRYSISVYGISAIRELEQVNFHQTFLGVTGYSMKAGFTCGNNEEAMLKRTAIEQAEQVVVLMDASKTDIKSTYTICGLADVDIIISDGNLPKEFLLACETHHITVY</sequence>
<dbReference type="Proteomes" id="UP000261231">
    <property type="component" value="Unassembled WGS sequence"/>
</dbReference>
<keyword evidence="2" id="KW-0804">Transcription</keyword>
<dbReference type="PROSITE" id="PS51000">
    <property type="entry name" value="HTH_DEOR_2"/>
    <property type="match status" value="1"/>
</dbReference>
<dbReference type="EMBL" id="QVFD01000012">
    <property type="protein sequence ID" value="RGC45183.1"/>
    <property type="molecule type" value="Genomic_DNA"/>
</dbReference>
<keyword evidence="1" id="KW-0805">Transcription regulation</keyword>
<dbReference type="EMBL" id="QVEP01000009">
    <property type="protein sequence ID" value="RGB80709.1"/>
    <property type="molecule type" value="Genomic_DNA"/>
</dbReference>
<dbReference type="SMART" id="SM00420">
    <property type="entry name" value="HTH_DEOR"/>
    <property type="match status" value="1"/>
</dbReference>
<dbReference type="SUPFAM" id="SSF100950">
    <property type="entry name" value="NagB/RpiA/CoA transferase-like"/>
    <property type="match status" value="1"/>
</dbReference>
<dbReference type="OrthoDB" id="9797223at2"/>
<organism evidence="5 7">
    <name type="scientific">Coprococcus catus</name>
    <dbReference type="NCBI Taxonomy" id="116085"/>
    <lineage>
        <taxon>Bacteria</taxon>
        <taxon>Bacillati</taxon>
        <taxon>Bacillota</taxon>
        <taxon>Clostridia</taxon>
        <taxon>Lachnospirales</taxon>
        <taxon>Lachnospiraceae</taxon>
        <taxon>Coprococcus</taxon>
    </lineage>
</organism>
<feature type="domain" description="HTH deoR-type" evidence="3">
    <location>
        <begin position="4"/>
        <end position="60"/>
    </location>
</feature>
<evidence type="ECO:0000313" key="5">
    <source>
        <dbReference type="EMBL" id="RGC45183.1"/>
    </source>
</evidence>
<dbReference type="InterPro" id="IPR036390">
    <property type="entry name" value="WH_DNA-bd_sf"/>
</dbReference>
<evidence type="ECO:0000313" key="4">
    <source>
        <dbReference type="EMBL" id="RGB80709.1"/>
    </source>
</evidence>
<dbReference type="GO" id="GO:0003700">
    <property type="term" value="F:DNA-binding transcription factor activity"/>
    <property type="evidence" value="ECO:0007669"/>
    <property type="project" value="InterPro"/>
</dbReference>
<dbReference type="PANTHER" id="PTHR30363:SF44">
    <property type="entry name" value="AGA OPERON TRANSCRIPTIONAL REPRESSOR-RELATED"/>
    <property type="match status" value="1"/>
</dbReference>
<evidence type="ECO:0000256" key="1">
    <source>
        <dbReference type="ARBA" id="ARBA00023015"/>
    </source>
</evidence>
<comment type="caution">
    <text evidence="5">The sequence shown here is derived from an EMBL/GenBank/DDBJ whole genome shotgun (WGS) entry which is preliminary data.</text>
</comment>
<dbReference type="InterPro" id="IPR001034">
    <property type="entry name" value="DeoR_HTH"/>
</dbReference>
<dbReference type="SUPFAM" id="SSF46785">
    <property type="entry name" value="Winged helix' DNA-binding domain"/>
    <property type="match status" value="1"/>
</dbReference>
<dbReference type="AlphaFoldDB" id="A0A3E2XJX0"/>
<evidence type="ECO:0000256" key="2">
    <source>
        <dbReference type="ARBA" id="ARBA00023163"/>
    </source>
</evidence>
<gene>
    <name evidence="4" type="ORF">DW070_05320</name>
    <name evidence="5" type="ORF">DW747_12040</name>
</gene>
<dbReference type="InterPro" id="IPR014036">
    <property type="entry name" value="DeoR-like_C"/>
</dbReference>
<evidence type="ECO:0000259" key="3">
    <source>
        <dbReference type="PROSITE" id="PS51000"/>
    </source>
</evidence>
<protein>
    <submittedName>
        <fullName evidence="5">DeoR/GlpR transcriptional regulator</fullName>
    </submittedName>
</protein>
<evidence type="ECO:0000313" key="7">
    <source>
        <dbReference type="Proteomes" id="UP000261231"/>
    </source>
</evidence>
<dbReference type="Gene3D" id="3.40.50.1360">
    <property type="match status" value="1"/>
</dbReference>
<dbReference type="InterPro" id="IPR050313">
    <property type="entry name" value="Carb_Metab_HTH_regulators"/>
</dbReference>
<proteinExistence type="predicted"/>
<dbReference type="PANTHER" id="PTHR30363">
    <property type="entry name" value="HTH-TYPE TRANSCRIPTIONAL REGULATOR SRLR-RELATED"/>
    <property type="match status" value="1"/>
</dbReference>
<dbReference type="RefSeq" id="WP_117527606.1">
    <property type="nucleotide sequence ID" value="NZ_JAAXCM010000049.1"/>
</dbReference>